<protein>
    <submittedName>
        <fullName evidence="5">NAD(P)-dependent dehydrogenase (Short-subunit alcohol dehydrogenase family)</fullName>
    </submittedName>
</protein>
<dbReference type="RefSeq" id="WP_067959953.1">
    <property type="nucleotide sequence ID" value="NZ_CP015005.1"/>
</dbReference>
<dbReference type="InterPro" id="IPR057326">
    <property type="entry name" value="KR_dom"/>
</dbReference>
<dbReference type="EMBL" id="CP015005">
    <property type="protein sequence ID" value="AMS41564.1"/>
    <property type="molecule type" value="Genomic_DNA"/>
</dbReference>
<dbReference type="Proteomes" id="UP000075755">
    <property type="component" value="Chromosome"/>
</dbReference>
<dbReference type="GO" id="GO:0016491">
    <property type="term" value="F:oxidoreductase activity"/>
    <property type="evidence" value="ECO:0007669"/>
    <property type="project" value="UniProtKB-KW"/>
</dbReference>
<evidence type="ECO:0000313" key="7">
    <source>
        <dbReference type="Proteomes" id="UP000577697"/>
    </source>
</evidence>
<dbReference type="Pfam" id="PF13561">
    <property type="entry name" value="adh_short_C2"/>
    <property type="match status" value="1"/>
</dbReference>
<evidence type="ECO:0000256" key="2">
    <source>
        <dbReference type="ARBA" id="ARBA00023002"/>
    </source>
</evidence>
<dbReference type="PROSITE" id="PS00061">
    <property type="entry name" value="ADH_SHORT"/>
    <property type="match status" value="1"/>
</dbReference>
<dbReference type="Gene3D" id="3.40.50.720">
    <property type="entry name" value="NAD(P)-binding Rossmann-like Domain"/>
    <property type="match status" value="1"/>
</dbReference>
<organism evidence="4 6">
    <name type="scientific">Aminobacter aminovorans</name>
    <name type="common">Chelatobacter heintzii</name>
    <dbReference type="NCBI Taxonomy" id="83263"/>
    <lineage>
        <taxon>Bacteria</taxon>
        <taxon>Pseudomonadati</taxon>
        <taxon>Pseudomonadota</taxon>
        <taxon>Alphaproteobacteria</taxon>
        <taxon>Hyphomicrobiales</taxon>
        <taxon>Phyllobacteriaceae</taxon>
        <taxon>Aminobacter</taxon>
    </lineage>
</organism>
<proteinExistence type="inferred from homology"/>
<dbReference type="AlphaFoldDB" id="A0AAC9ARB9"/>
<dbReference type="EMBL" id="JACICB010000001">
    <property type="protein sequence ID" value="MBB3704087.1"/>
    <property type="molecule type" value="Genomic_DNA"/>
</dbReference>
<evidence type="ECO:0000313" key="6">
    <source>
        <dbReference type="Proteomes" id="UP000075755"/>
    </source>
</evidence>
<dbReference type="GO" id="GO:0032787">
    <property type="term" value="P:monocarboxylic acid metabolic process"/>
    <property type="evidence" value="ECO:0007669"/>
    <property type="project" value="UniProtKB-ARBA"/>
</dbReference>
<evidence type="ECO:0000313" key="4">
    <source>
        <dbReference type="EMBL" id="AMS41564.1"/>
    </source>
</evidence>
<dbReference type="PRINTS" id="PR00081">
    <property type="entry name" value="GDHRDH"/>
</dbReference>
<comment type="similarity">
    <text evidence="1">Belongs to the short-chain dehydrogenases/reductases (SDR) family.</text>
</comment>
<dbReference type="PANTHER" id="PTHR42879">
    <property type="entry name" value="3-OXOACYL-(ACYL-CARRIER-PROTEIN) REDUCTASE"/>
    <property type="match status" value="1"/>
</dbReference>
<sequence>MKRVIIVTGAGRGIGLAVARRFAATGDLLVLNDRQFGDEAAEIVEQAKSCGGDVAFVTGDVSRVEDVATLVTMAMDRHGRIDVLVNNAGVLLSKATVDTSAEDWARVIGINLTGTWNCLHAVLPGMIARRSGRIINVSSELGLIGFATYAAYCASKGGVIALTKAVAKEVAPHGVLVNSVAPGPIETDMLKYDTVEYNDETREQIPLRRFGQPDEIAAMVEFLAGPGGSYMVGQIVSPNGGTAI</sequence>
<dbReference type="KEGG" id="aak:AA2016_2639"/>
<evidence type="ECO:0000259" key="3">
    <source>
        <dbReference type="SMART" id="SM00822"/>
    </source>
</evidence>
<reference evidence="5 7" key="2">
    <citation type="submission" date="2020-08" db="EMBL/GenBank/DDBJ databases">
        <title>Genomic Encyclopedia of Type Strains, Phase IV (KMG-IV): sequencing the most valuable type-strain genomes for metagenomic binning, comparative biology and taxonomic classification.</title>
        <authorList>
            <person name="Goeker M."/>
        </authorList>
    </citation>
    <scope>NUCLEOTIDE SEQUENCE [LARGE SCALE GENOMIC DNA]</scope>
    <source>
        <strain evidence="5 7">DSM 10368</strain>
    </source>
</reference>
<dbReference type="InterPro" id="IPR036291">
    <property type="entry name" value="NAD(P)-bd_dom_sf"/>
</dbReference>
<accession>A0AAC9ARB9</accession>
<dbReference type="InterPro" id="IPR002347">
    <property type="entry name" value="SDR_fam"/>
</dbReference>
<evidence type="ECO:0000256" key="1">
    <source>
        <dbReference type="ARBA" id="ARBA00006484"/>
    </source>
</evidence>
<keyword evidence="7" id="KW-1185">Reference proteome</keyword>
<evidence type="ECO:0000313" key="5">
    <source>
        <dbReference type="EMBL" id="MBB3704087.1"/>
    </source>
</evidence>
<dbReference type="SUPFAM" id="SSF51735">
    <property type="entry name" value="NAD(P)-binding Rossmann-fold domains"/>
    <property type="match status" value="1"/>
</dbReference>
<reference evidence="4 6" key="1">
    <citation type="submission" date="2016-03" db="EMBL/GenBank/DDBJ databases">
        <title>Complete genome of Aminobacter aminovorans KCTC 2477.</title>
        <authorList>
            <person name="Kim K.M."/>
        </authorList>
    </citation>
    <scope>NUCLEOTIDE SEQUENCE [LARGE SCALE GENOMIC DNA]</scope>
    <source>
        <strain evidence="4 6">KCTC 2477</strain>
    </source>
</reference>
<dbReference type="NCBIfam" id="NF009466">
    <property type="entry name" value="PRK12826.1-2"/>
    <property type="match status" value="1"/>
</dbReference>
<dbReference type="SMART" id="SM00822">
    <property type="entry name" value="PKS_KR"/>
    <property type="match status" value="1"/>
</dbReference>
<dbReference type="PANTHER" id="PTHR42879:SF2">
    <property type="entry name" value="3-OXOACYL-[ACYL-CARRIER-PROTEIN] REDUCTASE FABG"/>
    <property type="match status" value="1"/>
</dbReference>
<feature type="domain" description="Ketoreductase" evidence="3">
    <location>
        <begin position="3"/>
        <end position="188"/>
    </location>
</feature>
<gene>
    <name evidence="4" type="ORF">AA2016_2639</name>
    <name evidence="5" type="ORF">FHS67_000381</name>
</gene>
<dbReference type="InterPro" id="IPR050259">
    <property type="entry name" value="SDR"/>
</dbReference>
<dbReference type="Proteomes" id="UP000577697">
    <property type="component" value="Unassembled WGS sequence"/>
</dbReference>
<name>A0AAC9ARB9_AMIAI</name>
<keyword evidence="2" id="KW-0560">Oxidoreductase</keyword>
<dbReference type="FunFam" id="3.40.50.720:FF:000173">
    <property type="entry name" value="3-oxoacyl-[acyl-carrier protein] reductase"/>
    <property type="match status" value="1"/>
</dbReference>
<dbReference type="PRINTS" id="PR00080">
    <property type="entry name" value="SDRFAMILY"/>
</dbReference>
<dbReference type="InterPro" id="IPR020904">
    <property type="entry name" value="Sc_DH/Rdtase_CS"/>
</dbReference>